<dbReference type="Proteomes" id="UP000276260">
    <property type="component" value="Unassembled WGS sequence"/>
</dbReference>
<keyword evidence="3" id="KW-1185">Reference proteome</keyword>
<evidence type="ECO:0000256" key="1">
    <source>
        <dbReference type="SAM" id="SignalP"/>
    </source>
</evidence>
<organism evidence="2 3">
    <name type="scientific">Rheinheimera mesophila</name>
    <dbReference type="NCBI Taxonomy" id="1547515"/>
    <lineage>
        <taxon>Bacteria</taxon>
        <taxon>Pseudomonadati</taxon>
        <taxon>Pseudomonadota</taxon>
        <taxon>Gammaproteobacteria</taxon>
        <taxon>Chromatiales</taxon>
        <taxon>Chromatiaceae</taxon>
        <taxon>Rheinheimera</taxon>
    </lineage>
</organism>
<feature type="signal peptide" evidence="1">
    <location>
        <begin position="1"/>
        <end position="22"/>
    </location>
</feature>
<dbReference type="NCBIfam" id="NF040487">
    <property type="entry name" value="T3SS_CigR_fam"/>
    <property type="match status" value="1"/>
</dbReference>
<dbReference type="AlphaFoldDB" id="A0A3P3QJA6"/>
<proteinExistence type="predicted"/>
<evidence type="ECO:0000313" key="3">
    <source>
        <dbReference type="Proteomes" id="UP000276260"/>
    </source>
</evidence>
<gene>
    <name evidence="2" type="ORF">EIK76_09565</name>
</gene>
<comment type="caution">
    <text evidence="2">The sequence shown here is derived from an EMBL/GenBank/DDBJ whole genome shotgun (WGS) entry which is preliminary data.</text>
</comment>
<reference evidence="2 3" key="1">
    <citation type="submission" date="2018-11" db="EMBL/GenBank/DDBJ databases">
        <title>Draft genome analysis of Rheinheimera mesophila isolated from an industrial waste site.</title>
        <authorList>
            <person name="Yu Q."/>
            <person name="Qi Y."/>
            <person name="Zhang H."/>
            <person name="Lu Y."/>
            <person name="Pu J."/>
        </authorList>
    </citation>
    <scope>NUCLEOTIDE SEQUENCE [LARGE SCALE GENOMIC DNA]</scope>
    <source>
        <strain evidence="2 3">IITR13</strain>
    </source>
</reference>
<protein>
    <recommendedName>
        <fullName evidence="4">RcnB family protein</fullName>
    </recommendedName>
</protein>
<evidence type="ECO:0000313" key="2">
    <source>
        <dbReference type="EMBL" id="RRJ21125.1"/>
    </source>
</evidence>
<sequence length="147" mass="15663">MNARMTLWVALIAPLLTQTVTAADADNDHQHKAKAAEKQQKQQGKQKVAEFNPAAVTVSAGISLTEARTVAERYQMTGQTALPPGIRKNLAKGKPLPPGLAKQSVPAAMIAQLPQHQGYEWQAVGTDLLLVSIATAVIADVLVDVLH</sequence>
<name>A0A3P3QJA6_9GAMM</name>
<evidence type="ECO:0008006" key="4">
    <source>
        <dbReference type="Google" id="ProtNLM"/>
    </source>
</evidence>
<dbReference type="Gene3D" id="3.10.450.160">
    <property type="entry name" value="inner membrane protein cigr"/>
    <property type="match status" value="1"/>
</dbReference>
<keyword evidence="1" id="KW-0732">Signal</keyword>
<feature type="chain" id="PRO_5018746376" description="RcnB family protein" evidence="1">
    <location>
        <begin position="23"/>
        <end position="147"/>
    </location>
</feature>
<dbReference type="EMBL" id="RRCF01000002">
    <property type="protein sequence ID" value="RRJ21125.1"/>
    <property type="molecule type" value="Genomic_DNA"/>
</dbReference>
<accession>A0A3P3QJA6</accession>